<reference evidence="3 4" key="1">
    <citation type="submission" date="2024-04" db="EMBL/GenBank/DDBJ databases">
        <title>Tritrichomonas musculus Genome.</title>
        <authorList>
            <person name="Alves-Ferreira E."/>
            <person name="Grigg M."/>
            <person name="Lorenzi H."/>
            <person name="Galac M."/>
        </authorList>
    </citation>
    <scope>NUCLEOTIDE SEQUENCE [LARGE SCALE GENOMIC DNA]</scope>
    <source>
        <strain evidence="3 4">EAF2021</strain>
    </source>
</reference>
<evidence type="ECO:0000256" key="2">
    <source>
        <dbReference type="SAM" id="MobiDB-lite"/>
    </source>
</evidence>
<protein>
    <submittedName>
        <fullName evidence="3">Uncharacterized protein</fullName>
    </submittedName>
</protein>
<comment type="caution">
    <text evidence="3">The sequence shown here is derived from an EMBL/GenBank/DDBJ whole genome shotgun (WGS) entry which is preliminary data.</text>
</comment>
<keyword evidence="1" id="KW-0175">Coiled coil</keyword>
<evidence type="ECO:0000313" key="4">
    <source>
        <dbReference type="Proteomes" id="UP001470230"/>
    </source>
</evidence>
<sequence>MSNSQDGNDGEPGPASDILLTASNAMIQSGIAKNKEEEEEDGENIGGGVQPLENLQEEMGGLLPKEEEEENNQEEEEESQKVHEPQYYPNNRLDRQSKSSRAPRRSPTSRSNAAKNNNQVKETTAEDPEGLAKEFEDGATVSNADSQTLAKTVVELESRRDNQQSGSSMKDTLRISMAIEKAKAAQRESCKRETQKQALKENQEKQEKVKEDLRRMQKAMKEKEKTINQKNNDYIESIQAKHDKQRSDLDKKWKNDITVQRRYNRSSQQLRTLRLTQERLMRAKKFSESESIAQIADRLEQDEINRNFDTMNKDYLLAVKSLEDRQREEMQLAEEVMKRRLEEHQALFESQKRPYMRRLSNLKKEEEEIMASPDNVWNLRHRNDGDLVSSIVGPRSTKAQQHSLVARDNKYNTIQLPKLDINTGASSAASNYRSKEQSQVSNRQSQSGVSAHVNEEEDAQNNEEEGEHEAGDNEENNEEEEEKEEE</sequence>
<organism evidence="3 4">
    <name type="scientific">Tritrichomonas musculus</name>
    <dbReference type="NCBI Taxonomy" id="1915356"/>
    <lineage>
        <taxon>Eukaryota</taxon>
        <taxon>Metamonada</taxon>
        <taxon>Parabasalia</taxon>
        <taxon>Tritrichomonadida</taxon>
        <taxon>Tritrichomonadidae</taxon>
        <taxon>Tritrichomonas</taxon>
    </lineage>
</organism>
<dbReference type="PANTHER" id="PTHR47026:SF2">
    <property type="entry name" value="FLAGELLAR ASSOCIATED PROTEIN"/>
    <property type="match status" value="1"/>
</dbReference>
<evidence type="ECO:0000256" key="1">
    <source>
        <dbReference type="SAM" id="Coils"/>
    </source>
</evidence>
<gene>
    <name evidence="3" type="ORF">M9Y10_023157</name>
</gene>
<dbReference type="PANTHER" id="PTHR47026">
    <property type="entry name" value="PIGMENTOSA GTPASE REGULATOR-LIKE PROTEIN, PUTATIVE-RELATED"/>
    <property type="match status" value="1"/>
</dbReference>
<dbReference type="Proteomes" id="UP001470230">
    <property type="component" value="Unassembled WGS sequence"/>
</dbReference>
<feature type="region of interest" description="Disordered" evidence="2">
    <location>
        <begin position="427"/>
        <end position="486"/>
    </location>
</feature>
<feature type="coiled-coil region" evidence="1">
    <location>
        <begin position="319"/>
        <end position="347"/>
    </location>
</feature>
<name>A0ABR2KUE1_9EUKA</name>
<feature type="compositionally biased region" description="Polar residues" evidence="2">
    <location>
        <begin position="427"/>
        <end position="449"/>
    </location>
</feature>
<keyword evidence="4" id="KW-1185">Reference proteome</keyword>
<feature type="region of interest" description="Disordered" evidence="2">
    <location>
        <begin position="1"/>
        <end position="224"/>
    </location>
</feature>
<evidence type="ECO:0000313" key="3">
    <source>
        <dbReference type="EMBL" id="KAK8894720.1"/>
    </source>
</evidence>
<dbReference type="EMBL" id="JAPFFF010000003">
    <property type="protein sequence ID" value="KAK8894720.1"/>
    <property type="molecule type" value="Genomic_DNA"/>
</dbReference>
<proteinExistence type="predicted"/>
<feature type="compositionally biased region" description="Polar residues" evidence="2">
    <location>
        <begin position="140"/>
        <end position="150"/>
    </location>
</feature>
<feature type="compositionally biased region" description="Basic and acidic residues" evidence="2">
    <location>
        <begin position="180"/>
        <end position="224"/>
    </location>
</feature>
<feature type="compositionally biased region" description="Acidic residues" evidence="2">
    <location>
        <begin position="66"/>
        <end position="78"/>
    </location>
</feature>
<feature type="compositionally biased region" description="Acidic residues" evidence="2">
    <location>
        <begin position="455"/>
        <end position="486"/>
    </location>
</feature>
<accession>A0ABR2KUE1</accession>
<feature type="compositionally biased region" description="Polar residues" evidence="2">
    <location>
        <begin position="112"/>
        <end position="122"/>
    </location>
</feature>